<evidence type="ECO:0000313" key="3">
    <source>
        <dbReference type="Proteomes" id="UP000054563"/>
    </source>
</evidence>
<dbReference type="AlphaFoldDB" id="A0A0J8S0B3"/>
<reference evidence="3" key="1">
    <citation type="journal article" date="2010" name="Genome Res.">
        <title>Population genomic sequencing of Coccidioides fungi reveals recent hybridization and transposon control.</title>
        <authorList>
            <person name="Neafsey D.E."/>
            <person name="Barker B.M."/>
            <person name="Sharpton T.J."/>
            <person name="Stajich J.E."/>
            <person name="Park D.J."/>
            <person name="Whiston E."/>
            <person name="Hung C.-Y."/>
            <person name="McMahan C."/>
            <person name="White J."/>
            <person name="Sykes S."/>
            <person name="Heiman D."/>
            <person name="Young S."/>
            <person name="Zeng Q."/>
            <person name="Abouelleil A."/>
            <person name="Aftuck L."/>
            <person name="Bessette D."/>
            <person name="Brown A."/>
            <person name="FitzGerald M."/>
            <person name="Lui A."/>
            <person name="Macdonald J.P."/>
            <person name="Priest M."/>
            <person name="Orbach M.J."/>
            <person name="Galgiani J.N."/>
            <person name="Kirkland T.N."/>
            <person name="Cole G.T."/>
            <person name="Birren B.W."/>
            <person name="Henn M.R."/>
            <person name="Taylor J.W."/>
            <person name="Rounsley S.D."/>
        </authorList>
    </citation>
    <scope>NUCLEOTIDE SEQUENCE [LARGE SCALE GENOMIC DNA]</scope>
    <source>
        <strain evidence="3">H538.4</strain>
    </source>
</reference>
<dbReference type="VEuPathDB" id="FungiDB:CIHG_08426"/>
<organism evidence="2 3">
    <name type="scientific">Coccidioides immitis H538.4</name>
    <dbReference type="NCBI Taxonomy" id="396776"/>
    <lineage>
        <taxon>Eukaryota</taxon>
        <taxon>Fungi</taxon>
        <taxon>Dikarya</taxon>
        <taxon>Ascomycota</taxon>
        <taxon>Pezizomycotina</taxon>
        <taxon>Eurotiomycetes</taxon>
        <taxon>Eurotiomycetidae</taxon>
        <taxon>Onygenales</taxon>
        <taxon>Onygenaceae</taxon>
        <taxon>Coccidioides</taxon>
    </lineage>
</organism>
<evidence type="ECO:0000256" key="1">
    <source>
        <dbReference type="SAM" id="MobiDB-lite"/>
    </source>
</evidence>
<accession>A0A0J8S0B3</accession>
<evidence type="ECO:0000313" key="2">
    <source>
        <dbReference type="EMBL" id="KMU90537.1"/>
    </source>
</evidence>
<feature type="region of interest" description="Disordered" evidence="1">
    <location>
        <begin position="1"/>
        <end position="24"/>
    </location>
</feature>
<proteinExistence type="predicted"/>
<gene>
    <name evidence="2" type="ORF">CIHG_08426</name>
</gene>
<dbReference type="Proteomes" id="UP000054563">
    <property type="component" value="Unassembled WGS sequence"/>
</dbReference>
<sequence>MGSASKGPKRSVYGKNPPPRTIEQRRLRARSNWDRLFGDYLSSSSGQIWLGCDYVTDRLRWREPSPFSARAAGRKISSRRRSVFAPVGAVCRFLPSRYREGQRSCYFDSRTYDPFVPTAAAYCACAS</sequence>
<protein>
    <submittedName>
        <fullName evidence="2">Uncharacterized protein</fullName>
    </submittedName>
</protein>
<name>A0A0J8S0B3_COCIT</name>
<dbReference type="EMBL" id="DS017022">
    <property type="protein sequence ID" value="KMU90537.1"/>
    <property type="molecule type" value="Genomic_DNA"/>
</dbReference>